<dbReference type="AlphaFoldDB" id="A0A1M7IIC3"/>
<dbReference type="EMBL" id="FRCT01000004">
    <property type="protein sequence ID" value="SHM40419.1"/>
    <property type="molecule type" value="Genomic_DNA"/>
</dbReference>
<reference evidence="1 2" key="1">
    <citation type="submission" date="2016-11" db="EMBL/GenBank/DDBJ databases">
        <authorList>
            <person name="Jaros S."/>
            <person name="Januszkiewicz K."/>
            <person name="Wedrychowicz H."/>
        </authorList>
    </citation>
    <scope>NUCLEOTIDE SEQUENCE [LARGE SCALE GENOMIC DNA]</scope>
    <source>
        <strain evidence="1 2">Y1</strain>
    </source>
</reference>
<organism evidence="1 2">
    <name type="scientific">Ruminococcus flavefaciens</name>
    <dbReference type="NCBI Taxonomy" id="1265"/>
    <lineage>
        <taxon>Bacteria</taxon>
        <taxon>Bacillati</taxon>
        <taxon>Bacillota</taxon>
        <taxon>Clostridia</taxon>
        <taxon>Eubacteriales</taxon>
        <taxon>Oscillospiraceae</taxon>
        <taxon>Ruminococcus</taxon>
    </lineage>
</organism>
<gene>
    <name evidence="1" type="ORF">SAMN04487860_104134</name>
</gene>
<proteinExistence type="predicted"/>
<evidence type="ECO:0000313" key="2">
    <source>
        <dbReference type="Proteomes" id="UP000184394"/>
    </source>
</evidence>
<name>A0A1M7IIC3_RUMFL</name>
<dbReference type="Proteomes" id="UP000184394">
    <property type="component" value="Unassembled WGS sequence"/>
</dbReference>
<sequence>MKQTIDYTFKEVSDNKEGKTLFGFSLNTVSKCINRIENTYFDGKKLYHGLTNSKNNAIIFRHEIKGLLLLLLKLELEDVFRDGKSKDTGISTANVEIITETYTYALDNLSGHEYQVLMHCFDIENGIAFVDIIKDFKDELKRVLILLATKYHDHPANYYTMFIKRIRDISVSMIYGSHELRFLNRRVNLRSLDLRLPVLKAITLISNDMYYYDDNNICKRRYTLPEEYEKYEDIWDGFYDIRNIHLYCAPLGDVENQEYDLDIQTELNEKELKEQGEEKDIYTIRDELSNILQELYEQEFPIKQKNYVYQLSQDKIDKKLQKMKTELKEYIPLFCKMQNLCYGKLSSDEMTEVFQNDSFLLEFQNRRYMLLHSEFCGWSFSKYLLKIEGIFSDMLKENIPFTEQLIDEITNVNMQQYKETVDNRAELLRKEFLHLDDMDFLQKEYSGIIDNIYDIDSHCEALAKNLIAMILKQEADDGSTKSVRMCN</sequence>
<dbReference type="RefSeq" id="WP_072949740.1">
    <property type="nucleotide sequence ID" value="NZ_FRCT01000004.1"/>
</dbReference>
<protein>
    <submittedName>
        <fullName evidence="1">Uncharacterized protein</fullName>
    </submittedName>
</protein>
<accession>A0A1M7IIC3</accession>
<evidence type="ECO:0000313" key="1">
    <source>
        <dbReference type="EMBL" id="SHM40419.1"/>
    </source>
</evidence>